<dbReference type="GO" id="GO:0020037">
    <property type="term" value="F:heme binding"/>
    <property type="evidence" value="ECO:0007669"/>
    <property type="project" value="InterPro"/>
</dbReference>
<keyword evidence="4" id="KW-0479">Metal-binding</keyword>
<dbReference type="PROSITE" id="PS50292">
    <property type="entry name" value="PEROXIDASE_3"/>
    <property type="match status" value="1"/>
</dbReference>
<keyword evidence="4" id="KW-0408">Iron</keyword>
<dbReference type="InterPro" id="IPR019791">
    <property type="entry name" value="Haem_peroxidase_animal"/>
</dbReference>
<reference evidence="5" key="2">
    <citation type="submission" date="2020-11" db="EMBL/GenBank/DDBJ databases">
        <authorList>
            <person name="McCartney M.A."/>
            <person name="Auch B."/>
            <person name="Kono T."/>
            <person name="Mallez S."/>
            <person name="Becker A."/>
            <person name="Gohl D.M."/>
            <person name="Silverstein K.A.T."/>
            <person name="Koren S."/>
            <person name="Bechman K.B."/>
            <person name="Herman A."/>
            <person name="Abrahante J.E."/>
            <person name="Garbe J."/>
        </authorList>
    </citation>
    <scope>NUCLEOTIDE SEQUENCE</scope>
    <source>
        <strain evidence="5">Duluth1</strain>
        <tissue evidence="5">Whole animal</tissue>
    </source>
</reference>
<dbReference type="PANTHER" id="PTHR11475">
    <property type="entry name" value="OXIDASE/PEROXIDASE"/>
    <property type="match status" value="1"/>
</dbReference>
<evidence type="ECO:0000256" key="4">
    <source>
        <dbReference type="PIRSR" id="PIRSR619791-2"/>
    </source>
</evidence>
<proteinExistence type="predicted"/>
<dbReference type="GO" id="GO:0046872">
    <property type="term" value="F:metal ion binding"/>
    <property type="evidence" value="ECO:0007669"/>
    <property type="project" value="UniProtKB-KW"/>
</dbReference>
<dbReference type="PRINTS" id="PR00457">
    <property type="entry name" value="ANPEROXIDASE"/>
</dbReference>
<feature type="binding site" description="axial binding residue" evidence="4">
    <location>
        <position position="56"/>
    </location>
    <ligand>
        <name>heme b</name>
        <dbReference type="ChEBI" id="CHEBI:60344"/>
    </ligand>
    <ligandPart>
        <name>Fe</name>
        <dbReference type="ChEBI" id="CHEBI:18248"/>
    </ligandPart>
</feature>
<evidence type="ECO:0000256" key="3">
    <source>
        <dbReference type="ARBA" id="ARBA00023180"/>
    </source>
</evidence>
<dbReference type="Pfam" id="PF03098">
    <property type="entry name" value="An_peroxidase"/>
    <property type="match status" value="1"/>
</dbReference>
<organism evidence="5 6">
    <name type="scientific">Dreissena polymorpha</name>
    <name type="common">Zebra mussel</name>
    <name type="synonym">Mytilus polymorpha</name>
    <dbReference type="NCBI Taxonomy" id="45954"/>
    <lineage>
        <taxon>Eukaryota</taxon>
        <taxon>Metazoa</taxon>
        <taxon>Spiralia</taxon>
        <taxon>Lophotrochozoa</taxon>
        <taxon>Mollusca</taxon>
        <taxon>Bivalvia</taxon>
        <taxon>Autobranchia</taxon>
        <taxon>Heteroconchia</taxon>
        <taxon>Euheterodonta</taxon>
        <taxon>Imparidentia</taxon>
        <taxon>Neoheterodontei</taxon>
        <taxon>Myida</taxon>
        <taxon>Dreissenoidea</taxon>
        <taxon>Dreissenidae</taxon>
        <taxon>Dreissena</taxon>
    </lineage>
</organism>
<dbReference type="Gene3D" id="1.10.640.10">
    <property type="entry name" value="Haem peroxidase domain superfamily, animal type"/>
    <property type="match status" value="1"/>
</dbReference>
<evidence type="ECO:0000256" key="2">
    <source>
        <dbReference type="ARBA" id="ARBA00022525"/>
    </source>
</evidence>
<dbReference type="InterPro" id="IPR037120">
    <property type="entry name" value="Haem_peroxidase_sf_animal"/>
</dbReference>
<dbReference type="InterPro" id="IPR010255">
    <property type="entry name" value="Haem_peroxidase_sf"/>
</dbReference>
<evidence type="ECO:0000313" key="5">
    <source>
        <dbReference type="EMBL" id="KAH3769164.1"/>
    </source>
</evidence>
<comment type="caution">
    <text evidence="5">The sequence shown here is derived from an EMBL/GenBank/DDBJ whole genome shotgun (WGS) entry which is preliminary data.</text>
</comment>
<gene>
    <name evidence="5" type="ORF">DPMN_170413</name>
</gene>
<dbReference type="PANTHER" id="PTHR11475:SF4">
    <property type="entry name" value="CHORION PEROXIDASE"/>
    <property type="match status" value="1"/>
</dbReference>
<keyword evidence="2" id="KW-0964">Secreted</keyword>
<keyword evidence="4" id="KW-0349">Heme</keyword>
<sequence>MQNIVYSEYLPVFLDNVTMVTYGLRVQVEGHVDVYDSNVDATVSNAFSTAAFRFGHTTIPNNQVSLSESYQHLTTVDIAKTFHNPNMTYHHCDGVARWLVNDTGIASDGLFVDGVRNLLFRDAQNISTDLPARNIQRGRDHGLPAYNQWRRYCYFTVISQEQFAMKGTPMGNFSTETSDKFRQIYEHADDIDLFSGAMKEIPLPGAQVGPVFACLLGNEFRRLKIGDRFYFENPSPQSGPETGFTPEQLTSLRAIRLSKIICLTMNAPTIQKYVFHPTSETNSRVTCESLPEIDFSKWRTSA</sequence>
<dbReference type="SUPFAM" id="SSF48113">
    <property type="entry name" value="Heme-dependent peroxidases"/>
    <property type="match status" value="1"/>
</dbReference>
<evidence type="ECO:0000313" key="6">
    <source>
        <dbReference type="Proteomes" id="UP000828390"/>
    </source>
</evidence>
<protein>
    <recommendedName>
        <fullName evidence="7">Peroxidase</fullName>
    </recommendedName>
</protein>
<reference evidence="5" key="1">
    <citation type="journal article" date="2019" name="bioRxiv">
        <title>The Genome of the Zebra Mussel, Dreissena polymorpha: A Resource for Invasive Species Research.</title>
        <authorList>
            <person name="McCartney M.A."/>
            <person name="Auch B."/>
            <person name="Kono T."/>
            <person name="Mallez S."/>
            <person name="Zhang Y."/>
            <person name="Obille A."/>
            <person name="Becker A."/>
            <person name="Abrahante J.E."/>
            <person name="Garbe J."/>
            <person name="Badalamenti J.P."/>
            <person name="Herman A."/>
            <person name="Mangelson H."/>
            <person name="Liachko I."/>
            <person name="Sullivan S."/>
            <person name="Sone E.D."/>
            <person name="Koren S."/>
            <person name="Silverstein K.A.T."/>
            <person name="Beckman K.B."/>
            <person name="Gohl D.M."/>
        </authorList>
    </citation>
    <scope>NUCLEOTIDE SEQUENCE</scope>
    <source>
        <strain evidence="5">Duluth1</strain>
        <tissue evidence="5">Whole animal</tissue>
    </source>
</reference>
<accession>A0A9D4DW99</accession>
<dbReference type="GO" id="GO:0005576">
    <property type="term" value="C:extracellular region"/>
    <property type="evidence" value="ECO:0007669"/>
    <property type="project" value="UniProtKB-SubCell"/>
</dbReference>
<keyword evidence="3" id="KW-0325">Glycoprotein</keyword>
<comment type="subcellular location">
    <subcellularLocation>
        <location evidence="1">Secreted</location>
    </subcellularLocation>
</comment>
<dbReference type="GO" id="GO:0006979">
    <property type="term" value="P:response to oxidative stress"/>
    <property type="evidence" value="ECO:0007669"/>
    <property type="project" value="InterPro"/>
</dbReference>
<name>A0A9D4DW99_DREPO</name>
<evidence type="ECO:0008006" key="7">
    <source>
        <dbReference type="Google" id="ProtNLM"/>
    </source>
</evidence>
<dbReference type="GO" id="GO:0004601">
    <property type="term" value="F:peroxidase activity"/>
    <property type="evidence" value="ECO:0007669"/>
    <property type="project" value="InterPro"/>
</dbReference>
<dbReference type="AlphaFoldDB" id="A0A9D4DW99"/>
<dbReference type="EMBL" id="JAIWYP010000009">
    <property type="protein sequence ID" value="KAH3769164.1"/>
    <property type="molecule type" value="Genomic_DNA"/>
</dbReference>
<keyword evidence="6" id="KW-1185">Reference proteome</keyword>
<evidence type="ECO:0000256" key="1">
    <source>
        <dbReference type="ARBA" id="ARBA00004613"/>
    </source>
</evidence>
<dbReference type="Proteomes" id="UP000828390">
    <property type="component" value="Unassembled WGS sequence"/>
</dbReference>